<evidence type="ECO:0000256" key="2">
    <source>
        <dbReference type="ARBA" id="ARBA00022803"/>
    </source>
</evidence>
<dbReference type="InterPro" id="IPR011990">
    <property type="entry name" value="TPR-like_helical_dom_sf"/>
</dbReference>
<evidence type="ECO:0000256" key="1">
    <source>
        <dbReference type="ARBA" id="ARBA00022737"/>
    </source>
</evidence>
<dbReference type="PANTHER" id="PTHR44858:SF1">
    <property type="entry name" value="UDP-N-ACETYLGLUCOSAMINE--PEPTIDE N-ACETYLGLUCOSAMINYLTRANSFERASE SPINDLY-RELATED"/>
    <property type="match status" value="1"/>
</dbReference>
<dbReference type="EMBL" id="JAMFMB010000009">
    <property type="protein sequence ID" value="MCL6283726.1"/>
    <property type="molecule type" value="Genomic_DNA"/>
</dbReference>
<protein>
    <recommendedName>
        <fullName evidence="7">Tetratricopeptide repeat protein</fullName>
    </recommendedName>
</protein>
<dbReference type="InterPro" id="IPR019734">
    <property type="entry name" value="TPR_rpt"/>
</dbReference>
<organism evidence="5 6">
    <name type="scientific">Ruegeria spongiae</name>
    <dbReference type="NCBI Taxonomy" id="2942209"/>
    <lineage>
        <taxon>Bacteria</taxon>
        <taxon>Pseudomonadati</taxon>
        <taxon>Pseudomonadota</taxon>
        <taxon>Alphaproteobacteria</taxon>
        <taxon>Rhodobacterales</taxon>
        <taxon>Roseobacteraceae</taxon>
        <taxon>Ruegeria</taxon>
    </lineage>
</organism>
<gene>
    <name evidence="5" type="ORF">M3P21_09310</name>
</gene>
<name>A0ABT0Q1G9_9RHOB</name>
<dbReference type="PROSITE" id="PS50005">
    <property type="entry name" value="TPR"/>
    <property type="match status" value="2"/>
</dbReference>
<keyword evidence="2 3" id="KW-0802">TPR repeat</keyword>
<sequence length="180" mass="20372">MRFKGPFSLALVLAGPLMAGACPNPAVVSEDHTNLFDTLKTSPTEMAGLSIQNQIWELWIVAPDEQSQLMLDDGRERIRYGDYERAENVFSELIEYCPSYAEGWNQRAFLRFLRQDYGRALDDITEALKLEPLHFGALAGRATTLINMGRTEVGVEALREAIKVNPWLSERHMMPRGEDL</sequence>
<dbReference type="PROSITE" id="PS51257">
    <property type="entry name" value="PROKAR_LIPOPROTEIN"/>
    <property type="match status" value="1"/>
</dbReference>
<reference evidence="5" key="1">
    <citation type="submission" date="2022-05" db="EMBL/GenBank/DDBJ databases">
        <authorList>
            <person name="Park J.-S."/>
        </authorList>
    </citation>
    <scope>NUCLEOTIDE SEQUENCE</scope>
    <source>
        <strain evidence="5">2012CJ41-6</strain>
    </source>
</reference>
<dbReference type="Proteomes" id="UP001203880">
    <property type="component" value="Unassembled WGS sequence"/>
</dbReference>
<keyword evidence="1" id="KW-0677">Repeat</keyword>
<comment type="caution">
    <text evidence="5">The sequence shown here is derived from an EMBL/GenBank/DDBJ whole genome shotgun (WGS) entry which is preliminary data.</text>
</comment>
<feature type="repeat" description="TPR" evidence="3">
    <location>
        <begin position="67"/>
        <end position="100"/>
    </location>
</feature>
<dbReference type="SUPFAM" id="SSF48452">
    <property type="entry name" value="TPR-like"/>
    <property type="match status" value="1"/>
</dbReference>
<evidence type="ECO:0000256" key="4">
    <source>
        <dbReference type="SAM" id="SignalP"/>
    </source>
</evidence>
<evidence type="ECO:0000313" key="5">
    <source>
        <dbReference type="EMBL" id="MCL6283726.1"/>
    </source>
</evidence>
<dbReference type="Gene3D" id="1.25.40.10">
    <property type="entry name" value="Tetratricopeptide repeat domain"/>
    <property type="match status" value="1"/>
</dbReference>
<evidence type="ECO:0000313" key="6">
    <source>
        <dbReference type="Proteomes" id="UP001203880"/>
    </source>
</evidence>
<proteinExistence type="predicted"/>
<dbReference type="RefSeq" id="WP_249709339.1">
    <property type="nucleotide sequence ID" value="NZ_JAMFMB010000009.1"/>
</dbReference>
<evidence type="ECO:0000256" key="3">
    <source>
        <dbReference type="PROSITE-ProRule" id="PRU00339"/>
    </source>
</evidence>
<feature type="signal peptide" evidence="4">
    <location>
        <begin position="1"/>
        <end position="21"/>
    </location>
</feature>
<feature type="repeat" description="TPR" evidence="3">
    <location>
        <begin position="101"/>
        <end position="134"/>
    </location>
</feature>
<dbReference type="InterPro" id="IPR050498">
    <property type="entry name" value="Ycf3"/>
</dbReference>
<feature type="chain" id="PRO_5046311125" description="Tetratricopeptide repeat protein" evidence="4">
    <location>
        <begin position="22"/>
        <end position="180"/>
    </location>
</feature>
<accession>A0ABT0Q1G9</accession>
<dbReference type="PANTHER" id="PTHR44858">
    <property type="entry name" value="TETRATRICOPEPTIDE REPEAT PROTEIN 6"/>
    <property type="match status" value="1"/>
</dbReference>
<dbReference type="SMART" id="SM00028">
    <property type="entry name" value="TPR"/>
    <property type="match status" value="3"/>
</dbReference>
<keyword evidence="4" id="KW-0732">Signal</keyword>
<evidence type="ECO:0008006" key="7">
    <source>
        <dbReference type="Google" id="ProtNLM"/>
    </source>
</evidence>
<keyword evidence="6" id="KW-1185">Reference proteome</keyword>
<dbReference type="Pfam" id="PF13181">
    <property type="entry name" value="TPR_8"/>
    <property type="match status" value="1"/>
</dbReference>